<sequence length="60" mass="6912">MGKTKEEKPLLLQLDMQEINKILQALGQRPFNEVYELIGKIHEQANAQMHAESPPQQLDK</sequence>
<dbReference type="Proteomes" id="UP000007519">
    <property type="component" value="Chromosome"/>
</dbReference>
<dbReference type="KEGG" id="sgn:SGRA_1347"/>
<dbReference type="RefSeq" id="WP_015691722.1">
    <property type="nucleotide sequence ID" value="NC_016940.1"/>
</dbReference>
<evidence type="ECO:0000313" key="2">
    <source>
        <dbReference type="Proteomes" id="UP000007519"/>
    </source>
</evidence>
<evidence type="ECO:0000313" key="1">
    <source>
        <dbReference type="EMBL" id="AFC24082.1"/>
    </source>
</evidence>
<dbReference type="OrthoDB" id="983065at2"/>
<organism evidence="1 2">
    <name type="scientific">Saprospira grandis (strain Lewin)</name>
    <dbReference type="NCBI Taxonomy" id="984262"/>
    <lineage>
        <taxon>Bacteria</taxon>
        <taxon>Pseudomonadati</taxon>
        <taxon>Bacteroidota</taxon>
        <taxon>Saprospiria</taxon>
        <taxon>Saprospirales</taxon>
        <taxon>Saprospiraceae</taxon>
        <taxon>Saprospira</taxon>
    </lineage>
</organism>
<dbReference type="HOGENOM" id="CLU_2939175_0_0_10"/>
<dbReference type="STRING" id="984262.SGRA_1347"/>
<accession>H6L6E0</accession>
<name>H6L6E0_SAPGL</name>
<protein>
    <submittedName>
        <fullName evidence="1">Uncharacterized protein</fullName>
    </submittedName>
</protein>
<reference evidence="1 2" key="1">
    <citation type="journal article" date="2012" name="Stand. Genomic Sci.">
        <title>Complete genome sequencing and analysis of Saprospira grandis str. Lewin, a predatory marine bacterium.</title>
        <authorList>
            <person name="Saw J.H."/>
            <person name="Yuryev A."/>
            <person name="Kanbe M."/>
            <person name="Hou S."/>
            <person name="Young A.G."/>
            <person name="Aizawa S."/>
            <person name="Alam M."/>
        </authorList>
    </citation>
    <scope>NUCLEOTIDE SEQUENCE [LARGE SCALE GENOMIC DNA]</scope>
    <source>
        <strain evidence="1 2">Lewin</strain>
    </source>
</reference>
<dbReference type="AlphaFoldDB" id="H6L6E0"/>
<gene>
    <name evidence="1" type="ordered locus">SGRA_1347</name>
</gene>
<dbReference type="EMBL" id="CP002831">
    <property type="protein sequence ID" value="AFC24082.1"/>
    <property type="molecule type" value="Genomic_DNA"/>
</dbReference>
<proteinExistence type="predicted"/>
<keyword evidence="2" id="KW-1185">Reference proteome</keyword>